<gene>
    <name evidence="1" type="ORF">HZT40_19980</name>
</gene>
<evidence type="ECO:0000313" key="2">
    <source>
        <dbReference type="Proteomes" id="UP000510621"/>
    </source>
</evidence>
<dbReference type="KEGG" id="this:HZT40_19980"/>
<reference evidence="1" key="1">
    <citation type="submission" date="2020-06" db="EMBL/GenBank/DDBJ databases">
        <title>Analysis procedures for assessing recovery of high quality, complete, closed genomes from Nanopore long read metagenome sequencing.</title>
        <authorList>
            <person name="Bessarab I."/>
            <person name="Arumugam K."/>
            <person name="Haryono M."/>
            <person name="Liu X."/>
            <person name="Roy S."/>
            <person name="Zuniga-Montanez R.E."/>
            <person name="Qiu G."/>
            <person name="Drautz-Moses D.I."/>
            <person name="Law Y.Y."/>
            <person name="Wuertz S."/>
            <person name="Lauro F.M."/>
            <person name="Huson D.H."/>
            <person name="Williams R.B."/>
        </authorList>
    </citation>
    <scope>NUCLEOTIDE SEQUENCE [LARGE SCALE GENOMIC DNA]</scope>
    <source>
        <strain evidence="1">SSD2</strain>
    </source>
</reference>
<evidence type="ECO:0000313" key="1">
    <source>
        <dbReference type="EMBL" id="QLQ33493.1"/>
    </source>
</evidence>
<dbReference type="SUPFAM" id="SSF54631">
    <property type="entry name" value="CBS-domain pair"/>
    <property type="match status" value="1"/>
</dbReference>
<sequence length="100" mass="10803">MTASDKDFACITDGGKVVGVVDLHSSHLDHEVPVQSLKKKRFVILRPGTTLTAAIAQFYQEKRDIALISRSGNADQDAVIGVISSKHLIDMIGDVTATLR</sequence>
<organism evidence="1 2">
    <name type="scientific">Candidatus Thiothrix singaporensis</name>
    <dbReference type="NCBI Taxonomy" id="2799669"/>
    <lineage>
        <taxon>Bacteria</taxon>
        <taxon>Pseudomonadati</taxon>
        <taxon>Pseudomonadota</taxon>
        <taxon>Gammaproteobacteria</taxon>
        <taxon>Thiotrichales</taxon>
        <taxon>Thiotrichaceae</taxon>
        <taxon>Thiothrix</taxon>
    </lineage>
</organism>
<protein>
    <submittedName>
        <fullName evidence="1">CBS domain-containing protein</fullName>
    </submittedName>
</protein>
<dbReference type="AlphaFoldDB" id="A0A7L6AWU4"/>
<dbReference type="InterPro" id="IPR046342">
    <property type="entry name" value="CBS_dom_sf"/>
</dbReference>
<proteinExistence type="predicted"/>
<dbReference type="EMBL" id="CP059265">
    <property type="protein sequence ID" value="QLQ33493.1"/>
    <property type="molecule type" value="Genomic_DNA"/>
</dbReference>
<dbReference type="Proteomes" id="UP000510621">
    <property type="component" value="Chromosome"/>
</dbReference>
<keyword evidence="2" id="KW-1185">Reference proteome</keyword>
<name>A0A7L6AWU4_9GAMM</name>
<accession>A0A7L6AWU4</accession>